<dbReference type="EMBL" id="BAAATR010000018">
    <property type="protein sequence ID" value="GAA2253033.1"/>
    <property type="molecule type" value="Genomic_DNA"/>
</dbReference>
<sequence length="142" mass="14625">MSFRTSVRLAALTTVVGAGLLAVPATADAAIAHYTPQSVCGSSYGTRASFNLPGGTSTVYLTYSGSTGKNCVVTIKNSRVGTPTLTGAYITYGDGSGRQQDAGNYSSYAGPVYLYAPGQCIYFGGEDYNSGGWWGEGPGWCG</sequence>
<proteinExistence type="predicted"/>
<dbReference type="Proteomes" id="UP001500305">
    <property type="component" value="Unassembled WGS sequence"/>
</dbReference>
<name>A0ABP5R6P3_9ACTN</name>
<keyword evidence="1" id="KW-0732">Signal</keyword>
<reference evidence="3" key="1">
    <citation type="journal article" date="2019" name="Int. J. Syst. Evol. Microbiol.">
        <title>The Global Catalogue of Microorganisms (GCM) 10K type strain sequencing project: providing services to taxonomists for standard genome sequencing and annotation.</title>
        <authorList>
            <consortium name="The Broad Institute Genomics Platform"/>
            <consortium name="The Broad Institute Genome Sequencing Center for Infectious Disease"/>
            <person name="Wu L."/>
            <person name="Ma J."/>
        </authorList>
    </citation>
    <scope>NUCLEOTIDE SEQUENCE [LARGE SCALE GENOMIC DNA]</scope>
    <source>
        <strain evidence="3">JCM 7356</strain>
    </source>
</reference>
<dbReference type="RefSeq" id="WP_344637894.1">
    <property type="nucleotide sequence ID" value="NZ_BAAATR010000018.1"/>
</dbReference>
<feature type="chain" id="PRO_5045202515" evidence="1">
    <location>
        <begin position="30"/>
        <end position="142"/>
    </location>
</feature>
<comment type="caution">
    <text evidence="2">The sequence shown here is derived from an EMBL/GenBank/DDBJ whole genome shotgun (WGS) entry which is preliminary data.</text>
</comment>
<evidence type="ECO:0000313" key="3">
    <source>
        <dbReference type="Proteomes" id="UP001500305"/>
    </source>
</evidence>
<gene>
    <name evidence="2" type="ORF">GCM10010430_40920</name>
</gene>
<feature type="signal peptide" evidence="1">
    <location>
        <begin position="1"/>
        <end position="29"/>
    </location>
</feature>
<accession>A0ABP5R6P3</accession>
<protein>
    <submittedName>
        <fullName evidence="2">Spore-associated protein A</fullName>
    </submittedName>
</protein>
<evidence type="ECO:0000313" key="2">
    <source>
        <dbReference type="EMBL" id="GAA2253033.1"/>
    </source>
</evidence>
<organism evidence="2 3">
    <name type="scientific">Kitasatospora cystarginea</name>
    <dbReference type="NCBI Taxonomy" id="58350"/>
    <lineage>
        <taxon>Bacteria</taxon>
        <taxon>Bacillati</taxon>
        <taxon>Actinomycetota</taxon>
        <taxon>Actinomycetes</taxon>
        <taxon>Kitasatosporales</taxon>
        <taxon>Streptomycetaceae</taxon>
        <taxon>Kitasatospora</taxon>
    </lineage>
</organism>
<evidence type="ECO:0000256" key="1">
    <source>
        <dbReference type="SAM" id="SignalP"/>
    </source>
</evidence>
<keyword evidence="3" id="KW-1185">Reference proteome</keyword>